<gene>
    <name evidence="4" type="ORF">FA13DRAFT_1778418</name>
</gene>
<dbReference type="PANTHER" id="PTHR10039">
    <property type="entry name" value="AMELOGENIN"/>
    <property type="match status" value="1"/>
</dbReference>
<feature type="region of interest" description="Disordered" evidence="2">
    <location>
        <begin position="42"/>
        <end position="158"/>
    </location>
</feature>
<dbReference type="Proteomes" id="UP000298030">
    <property type="component" value="Unassembled WGS sequence"/>
</dbReference>
<keyword evidence="5" id="KW-1185">Reference proteome</keyword>
<dbReference type="Pfam" id="PF24883">
    <property type="entry name" value="NPHP3_N"/>
    <property type="match status" value="1"/>
</dbReference>
<evidence type="ECO:0000313" key="5">
    <source>
        <dbReference type="Proteomes" id="UP000298030"/>
    </source>
</evidence>
<dbReference type="SUPFAM" id="SSF52540">
    <property type="entry name" value="P-loop containing nucleoside triphosphate hydrolases"/>
    <property type="match status" value="1"/>
</dbReference>
<sequence>MLLSCTPSPQQLPVSHSSLSLLGASLRCFPFFEDAHARKLHGPRIGVCSSGGKNQRTRGVAPGEGEAGPSIPSTSNRPSRNATKTHTTSTRELQPRHRSVENLSRPDRGSSRSPAPRAASASRARGNPYPSPRNARLGKASSRAEPEPVATDGCDVRAVDSERHASSIPRLTFDVEPSPVASSSRYVSIGDLNTSSGPPKSLFDYLDPHIAHGAAHDSDERWNAPSCHEETRVAIREDIISWIQHGEGDAEPKRIMWLSGPAGCGKTAIAGSVAETCKEQGLLAATFFFSSFSGSAERSSKGGFIATLAYHMSKNKALHQFKYQLHQTVDRHPDIFRKNLNEQVKCLILEPFRKVHDDQERREGWPRVVIIDGLDEVVAAQNHDPAEWQSSGTSEDDQVEILHVLTTLSKDPFFPFRIFVASRPERNISHFFSTKAPGTTVNLFLDSKYNPDADVKRFLVSRFAHIRRRAGISAPLWPGQAALDRLVEMSSGQFIVPTTIIRWVEAGVPQLQPDEVLQLAQPNSRTKNPFATLDSLYRHILQRARAHSPDDDPHLVVNWIVCITSAVFVPSTGRPPHANFWRQFLENVEGELNYRLGPMSNQSKDKFARQELDLLEIRMEFLDIGERPPKGAEFVVLFSLGEESGLDQVQMERKIEEVGVGHAG</sequence>
<feature type="compositionally biased region" description="Polar residues" evidence="2">
    <location>
        <begin position="71"/>
        <end position="92"/>
    </location>
</feature>
<evidence type="ECO:0000256" key="1">
    <source>
        <dbReference type="ARBA" id="ARBA00022737"/>
    </source>
</evidence>
<feature type="compositionally biased region" description="Low complexity" evidence="2">
    <location>
        <begin position="111"/>
        <end position="125"/>
    </location>
</feature>
<feature type="compositionally biased region" description="Basic and acidic residues" evidence="2">
    <location>
        <begin position="93"/>
        <end position="110"/>
    </location>
</feature>
<organism evidence="4 5">
    <name type="scientific">Coprinellus micaceus</name>
    <name type="common">Glistening ink-cap mushroom</name>
    <name type="synonym">Coprinus micaceus</name>
    <dbReference type="NCBI Taxonomy" id="71717"/>
    <lineage>
        <taxon>Eukaryota</taxon>
        <taxon>Fungi</taxon>
        <taxon>Dikarya</taxon>
        <taxon>Basidiomycota</taxon>
        <taxon>Agaricomycotina</taxon>
        <taxon>Agaricomycetes</taxon>
        <taxon>Agaricomycetidae</taxon>
        <taxon>Agaricales</taxon>
        <taxon>Agaricineae</taxon>
        <taxon>Psathyrellaceae</taxon>
        <taxon>Coprinellus</taxon>
    </lineage>
</organism>
<evidence type="ECO:0000256" key="2">
    <source>
        <dbReference type="SAM" id="MobiDB-lite"/>
    </source>
</evidence>
<dbReference type="InterPro" id="IPR056884">
    <property type="entry name" value="NPHP3-like_N"/>
</dbReference>
<dbReference type="AlphaFoldDB" id="A0A4Y7SN29"/>
<dbReference type="OrthoDB" id="4760524at2759"/>
<feature type="domain" description="Nephrocystin 3-like N-terminal" evidence="3">
    <location>
        <begin position="241"/>
        <end position="423"/>
    </location>
</feature>
<proteinExistence type="predicted"/>
<dbReference type="PANTHER" id="PTHR10039:SF14">
    <property type="entry name" value="NACHT DOMAIN-CONTAINING PROTEIN"/>
    <property type="match status" value="1"/>
</dbReference>
<keyword evidence="1" id="KW-0677">Repeat</keyword>
<evidence type="ECO:0000259" key="3">
    <source>
        <dbReference type="Pfam" id="PF24883"/>
    </source>
</evidence>
<comment type="caution">
    <text evidence="4">The sequence shown here is derived from an EMBL/GenBank/DDBJ whole genome shotgun (WGS) entry which is preliminary data.</text>
</comment>
<protein>
    <recommendedName>
        <fullName evidence="3">Nephrocystin 3-like N-terminal domain-containing protein</fullName>
    </recommendedName>
</protein>
<dbReference type="Gene3D" id="3.40.50.300">
    <property type="entry name" value="P-loop containing nucleotide triphosphate hydrolases"/>
    <property type="match status" value="1"/>
</dbReference>
<dbReference type="InterPro" id="IPR027417">
    <property type="entry name" value="P-loop_NTPase"/>
</dbReference>
<accession>A0A4Y7SN29</accession>
<evidence type="ECO:0000313" key="4">
    <source>
        <dbReference type="EMBL" id="TEB23121.1"/>
    </source>
</evidence>
<name>A0A4Y7SN29_COPMI</name>
<dbReference type="EMBL" id="QPFP01000081">
    <property type="protein sequence ID" value="TEB23121.1"/>
    <property type="molecule type" value="Genomic_DNA"/>
</dbReference>
<reference evidence="4 5" key="1">
    <citation type="journal article" date="2019" name="Nat. Ecol. Evol.">
        <title>Megaphylogeny resolves global patterns of mushroom evolution.</title>
        <authorList>
            <person name="Varga T."/>
            <person name="Krizsan K."/>
            <person name="Foldi C."/>
            <person name="Dima B."/>
            <person name="Sanchez-Garcia M."/>
            <person name="Sanchez-Ramirez S."/>
            <person name="Szollosi G.J."/>
            <person name="Szarkandi J.G."/>
            <person name="Papp V."/>
            <person name="Albert L."/>
            <person name="Andreopoulos W."/>
            <person name="Angelini C."/>
            <person name="Antonin V."/>
            <person name="Barry K.W."/>
            <person name="Bougher N.L."/>
            <person name="Buchanan P."/>
            <person name="Buyck B."/>
            <person name="Bense V."/>
            <person name="Catcheside P."/>
            <person name="Chovatia M."/>
            <person name="Cooper J."/>
            <person name="Damon W."/>
            <person name="Desjardin D."/>
            <person name="Finy P."/>
            <person name="Geml J."/>
            <person name="Haridas S."/>
            <person name="Hughes K."/>
            <person name="Justo A."/>
            <person name="Karasinski D."/>
            <person name="Kautmanova I."/>
            <person name="Kiss B."/>
            <person name="Kocsube S."/>
            <person name="Kotiranta H."/>
            <person name="LaButti K.M."/>
            <person name="Lechner B.E."/>
            <person name="Liimatainen K."/>
            <person name="Lipzen A."/>
            <person name="Lukacs Z."/>
            <person name="Mihaltcheva S."/>
            <person name="Morgado L.N."/>
            <person name="Niskanen T."/>
            <person name="Noordeloos M.E."/>
            <person name="Ohm R.A."/>
            <person name="Ortiz-Santana B."/>
            <person name="Ovrebo C."/>
            <person name="Racz N."/>
            <person name="Riley R."/>
            <person name="Savchenko A."/>
            <person name="Shiryaev A."/>
            <person name="Soop K."/>
            <person name="Spirin V."/>
            <person name="Szebenyi C."/>
            <person name="Tomsovsky M."/>
            <person name="Tulloss R.E."/>
            <person name="Uehling J."/>
            <person name="Grigoriev I.V."/>
            <person name="Vagvolgyi C."/>
            <person name="Papp T."/>
            <person name="Martin F.M."/>
            <person name="Miettinen O."/>
            <person name="Hibbett D.S."/>
            <person name="Nagy L.G."/>
        </authorList>
    </citation>
    <scope>NUCLEOTIDE SEQUENCE [LARGE SCALE GENOMIC DNA]</scope>
    <source>
        <strain evidence="4 5">FP101781</strain>
    </source>
</reference>